<keyword evidence="2" id="KW-0808">Transferase</keyword>
<dbReference type="AlphaFoldDB" id="A0AAW3WIM4"/>
<name>A0AAW3WIM4_CLOBE</name>
<keyword evidence="1" id="KW-1133">Transmembrane helix</keyword>
<dbReference type="EMBL" id="JABAGV010000547">
    <property type="protein sequence ID" value="MBC2478551.1"/>
    <property type="molecule type" value="Genomic_DNA"/>
</dbReference>
<keyword evidence="1" id="KW-0812">Transmembrane</keyword>
<feature type="non-terminal residue" evidence="2">
    <location>
        <position position="187"/>
    </location>
</feature>
<sequence>MKRKVIFYFMIIILLTLGLVMLGFVTGIRQYYYQGIVNTFQNHVESVPSVFEKQTNLSNTDLRAFSDEIIKIYQLKGSELQLLKRDGQLIQSSTGFYGDKNYSLDPSVLALKTINKIEENEYSGEKIMCVYTPLTFDGQVIGILRYSTALTKVNSLIMSLLGYGMIICAVVALIVFMLSLHLGKIIV</sequence>
<dbReference type="Proteomes" id="UP001194098">
    <property type="component" value="Unassembled WGS sequence"/>
</dbReference>
<evidence type="ECO:0000313" key="3">
    <source>
        <dbReference type="Proteomes" id="UP001194098"/>
    </source>
</evidence>
<evidence type="ECO:0000313" key="2">
    <source>
        <dbReference type="EMBL" id="MBC2478551.1"/>
    </source>
</evidence>
<gene>
    <name evidence="2" type="ORF">HGI39_28595</name>
</gene>
<feature type="transmembrane region" description="Helical" evidence="1">
    <location>
        <begin position="6"/>
        <end position="25"/>
    </location>
</feature>
<protein>
    <submittedName>
        <fullName evidence="2">Sensor histidine kinase</fullName>
    </submittedName>
</protein>
<reference evidence="2" key="2">
    <citation type="journal article" date="2022" name="Nat. Biotechnol.">
        <title>Carbon-negative production of acetone and isopropanol by gas fermentation at industrial pilot scale.</title>
        <authorList>
            <person name="Liew F.E."/>
            <person name="Nogle R."/>
            <person name="Abdalla T."/>
            <person name="Rasor B.J."/>
            <person name="Canter C."/>
            <person name="Jensen R.O."/>
            <person name="Wang L."/>
            <person name="Strutz J."/>
            <person name="Chirania P."/>
            <person name="De Tissera S."/>
            <person name="Mueller A.P."/>
            <person name="Ruan Z."/>
            <person name="Gao A."/>
            <person name="Tran L."/>
            <person name="Engle N.L."/>
            <person name="Bromley J.C."/>
            <person name="Daniell J."/>
            <person name="Conrado R."/>
            <person name="Tschaplinski T.J."/>
            <person name="Giannone R.J."/>
            <person name="Hettich R.L."/>
            <person name="Karim A.S."/>
            <person name="Simpson S.D."/>
            <person name="Brown S.D."/>
            <person name="Leang C."/>
            <person name="Jewett M.C."/>
            <person name="Kopke M."/>
        </authorList>
    </citation>
    <scope>NUCLEOTIDE SEQUENCE</scope>
    <source>
        <strain evidence="2">DJ015</strain>
    </source>
</reference>
<comment type="caution">
    <text evidence="2">The sequence shown here is derived from an EMBL/GenBank/DDBJ whole genome shotgun (WGS) entry which is preliminary data.</text>
</comment>
<accession>A0AAW3WIM4</accession>
<evidence type="ECO:0000256" key="1">
    <source>
        <dbReference type="SAM" id="Phobius"/>
    </source>
</evidence>
<dbReference type="GO" id="GO:0016301">
    <property type="term" value="F:kinase activity"/>
    <property type="evidence" value="ECO:0007669"/>
    <property type="project" value="UniProtKB-KW"/>
</dbReference>
<reference evidence="2" key="1">
    <citation type="submission" date="2020-04" db="EMBL/GenBank/DDBJ databases">
        <authorList>
            <person name="Brown S."/>
        </authorList>
    </citation>
    <scope>NUCLEOTIDE SEQUENCE</scope>
    <source>
        <strain evidence="2">DJ015</strain>
    </source>
</reference>
<organism evidence="2 3">
    <name type="scientific">Clostridium beijerinckii</name>
    <name type="common">Clostridium MP</name>
    <dbReference type="NCBI Taxonomy" id="1520"/>
    <lineage>
        <taxon>Bacteria</taxon>
        <taxon>Bacillati</taxon>
        <taxon>Bacillota</taxon>
        <taxon>Clostridia</taxon>
        <taxon>Eubacteriales</taxon>
        <taxon>Clostridiaceae</taxon>
        <taxon>Clostridium</taxon>
    </lineage>
</organism>
<keyword evidence="1" id="KW-0472">Membrane</keyword>
<proteinExistence type="predicted"/>
<feature type="transmembrane region" description="Helical" evidence="1">
    <location>
        <begin position="160"/>
        <end position="182"/>
    </location>
</feature>
<keyword evidence="2" id="KW-0418">Kinase</keyword>